<dbReference type="Proteomes" id="UP000494252">
    <property type="component" value="Unassembled WGS sequence"/>
</dbReference>
<evidence type="ECO:0000313" key="3">
    <source>
        <dbReference type="EMBL" id="CAB3803194.1"/>
    </source>
</evidence>
<dbReference type="Pfam" id="PF13602">
    <property type="entry name" value="ADH_zinc_N_2"/>
    <property type="match status" value="1"/>
</dbReference>
<dbReference type="AlphaFoldDB" id="A0A6J5GRB0"/>
<sequence>MHQMFAYRIHEFGGPEVFKRQKIDVPMPADHEVLVRVRAASANPVDNKTRAGKYPLVGQDKLPYTLGRDFAGVVEAVGKEASPWKAGDEVYGFVGQGQGAYAEFVVVEASALARRPAKVDWVVAGAVPLAALTAWQGLFDHGYLNAGERVLIHAGAGGVGHFAVQFAKNRCAEVFVTASGDGVEFVRALGADHVIAYSQQRFEDIARDMDLVFDLVGGETQQRSWAVVKSGGALISTLNEPSQIEATNHGARATRYTARPDGKQLSEIGRLIDVGEVVVKVTATYPFAATPNALATLEKGHVRGKIVVDMAQKAEA</sequence>
<evidence type="ECO:0000256" key="1">
    <source>
        <dbReference type="ARBA" id="ARBA00023002"/>
    </source>
</evidence>
<dbReference type="GO" id="GO:0008270">
    <property type="term" value="F:zinc ion binding"/>
    <property type="evidence" value="ECO:0007669"/>
    <property type="project" value="InterPro"/>
</dbReference>
<organism evidence="3 4">
    <name type="scientific">Paraburkholderia fynbosensis</name>
    <dbReference type="NCBI Taxonomy" id="1200993"/>
    <lineage>
        <taxon>Bacteria</taxon>
        <taxon>Pseudomonadati</taxon>
        <taxon>Pseudomonadota</taxon>
        <taxon>Betaproteobacteria</taxon>
        <taxon>Burkholderiales</taxon>
        <taxon>Burkholderiaceae</taxon>
        <taxon>Paraburkholderia</taxon>
    </lineage>
</organism>
<evidence type="ECO:0000259" key="2">
    <source>
        <dbReference type="SMART" id="SM00829"/>
    </source>
</evidence>
<dbReference type="SUPFAM" id="SSF51735">
    <property type="entry name" value="NAD(P)-binding Rossmann-fold domains"/>
    <property type="match status" value="1"/>
</dbReference>
<accession>A0A6J5GRB0</accession>
<dbReference type="InterPro" id="IPR013154">
    <property type="entry name" value="ADH-like_N"/>
</dbReference>
<dbReference type="Pfam" id="PF08240">
    <property type="entry name" value="ADH_N"/>
    <property type="match status" value="1"/>
</dbReference>
<dbReference type="EC" id="1.3.1.103" evidence="3"/>
<gene>
    <name evidence="3" type="ORF">LMG27177_05406</name>
</gene>
<dbReference type="PANTHER" id="PTHR11695:SF294">
    <property type="entry name" value="RETICULON-4-INTERACTING PROTEIN 1, MITOCHONDRIAL"/>
    <property type="match status" value="1"/>
</dbReference>
<dbReference type="InterPro" id="IPR011032">
    <property type="entry name" value="GroES-like_sf"/>
</dbReference>
<keyword evidence="4" id="KW-1185">Reference proteome</keyword>
<protein>
    <submittedName>
        <fullName evidence="3">2-haloacrylate reductase</fullName>
        <ecNumber evidence="3">1.3.1.103</ecNumber>
    </submittedName>
</protein>
<dbReference type="InterPro" id="IPR050700">
    <property type="entry name" value="YIM1/Zinc_Alcohol_DH_Fams"/>
</dbReference>
<reference evidence="3 4" key="1">
    <citation type="submission" date="2020-04" db="EMBL/GenBank/DDBJ databases">
        <authorList>
            <person name="De Canck E."/>
        </authorList>
    </citation>
    <scope>NUCLEOTIDE SEQUENCE [LARGE SCALE GENOMIC DNA]</scope>
    <source>
        <strain evidence="3 4">LMG 27177</strain>
    </source>
</reference>
<keyword evidence="1 3" id="KW-0560">Oxidoreductase</keyword>
<dbReference type="Gene3D" id="3.90.180.10">
    <property type="entry name" value="Medium-chain alcohol dehydrogenases, catalytic domain"/>
    <property type="match status" value="1"/>
</dbReference>
<evidence type="ECO:0000313" key="4">
    <source>
        <dbReference type="Proteomes" id="UP000494252"/>
    </source>
</evidence>
<dbReference type="Gene3D" id="3.40.50.720">
    <property type="entry name" value="NAD(P)-binding Rossmann-like Domain"/>
    <property type="match status" value="1"/>
</dbReference>
<dbReference type="PROSITE" id="PS01162">
    <property type="entry name" value="QOR_ZETA_CRYSTAL"/>
    <property type="match status" value="1"/>
</dbReference>
<feature type="domain" description="Enoyl reductase (ER)" evidence="2">
    <location>
        <begin position="13"/>
        <end position="308"/>
    </location>
</feature>
<dbReference type="PANTHER" id="PTHR11695">
    <property type="entry name" value="ALCOHOL DEHYDROGENASE RELATED"/>
    <property type="match status" value="1"/>
</dbReference>
<dbReference type="InterPro" id="IPR020843">
    <property type="entry name" value="ER"/>
</dbReference>
<dbReference type="InterPro" id="IPR002364">
    <property type="entry name" value="Quin_OxRdtase/zeta-crystal_CS"/>
</dbReference>
<proteinExistence type="predicted"/>
<dbReference type="GO" id="GO:0102523">
    <property type="term" value="F:2-chloroacrylate reductase activity"/>
    <property type="evidence" value="ECO:0007669"/>
    <property type="project" value="UniProtKB-EC"/>
</dbReference>
<dbReference type="CDD" id="cd05289">
    <property type="entry name" value="MDR_like_2"/>
    <property type="match status" value="1"/>
</dbReference>
<dbReference type="SMART" id="SM00829">
    <property type="entry name" value="PKS_ER"/>
    <property type="match status" value="1"/>
</dbReference>
<dbReference type="SUPFAM" id="SSF50129">
    <property type="entry name" value="GroES-like"/>
    <property type="match status" value="1"/>
</dbReference>
<dbReference type="EMBL" id="CADIKI010000018">
    <property type="protein sequence ID" value="CAB3803194.1"/>
    <property type="molecule type" value="Genomic_DNA"/>
</dbReference>
<dbReference type="InterPro" id="IPR036291">
    <property type="entry name" value="NAD(P)-bd_dom_sf"/>
</dbReference>
<dbReference type="RefSeq" id="WP_175164642.1">
    <property type="nucleotide sequence ID" value="NZ_CADIKI010000018.1"/>
</dbReference>
<name>A0A6J5GRB0_9BURK</name>